<feature type="compositionally biased region" description="Low complexity" evidence="1">
    <location>
        <begin position="53"/>
        <end position="62"/>
    </location>
</feature>
<gene>
    <name evidence="2" type="ORF">AVDCRST_MAG25-3555</name>
</gene>
<feature type="compositionally biased region" description="Gly residues" evidence="1">
    <location>
        <begin position="63"/>
        <end position="76"/>
    </location>
</feature>
<feature type="region of interest" description="Disordered" evidence="1">
    <location>
        <begin position="1"/>
        <end position="104"/>
    </location>
</feature>
<protein>
    <submittedName>
        <fullName evidence="2">Uncharacterized protein</fullName>
    </submittedName>
</protein>
<organism evidence="2">
    <name type="scientific">uncultured Rubrobacteraceae bacterium</name>
    <dbReference type="NCBI Taxonomy" id="349277"/>
    <lineage>
        <taxon>Bacteria</taxon>
        <taxon>Bacillati</taxon>
        <taxon>Actinomycetota</taxon>
        <taxon>Rubrobacteria</taxon>
        <taxon>Rubrobacterales</taxon>
        <taxon>Rubrobacteraceae</taxon>
        <taxon>environmental samples</taxon>
    </lineage>
</organism>
<evidence type="ECO:0000256" key="1">
    <source>
        <dbReference type="SAM" id="MobiDB-lite"/>
    </source>
</evidence>
<proteinExistence type="predicted"/>
<dbReference type="AlphaFoldDB" id="A0A6J4SM47"/>
<dbReference type="EMBL" id="CADCVI010000247">
    <property type="protein sequence ID" value="CAA9495507.1"/>
    <property type="molecule type" value="Genomic_DNA"/>
</dbReference>
<evidence type="ECO:0000313" key="2">
    <source>
        <dbReference type="EMBL" id="CAA9495507.1"/>
    </source>
</evidence>
<feature type="non-terminal residue" evidence="2">
    <location>
        <position position="104"/>
    </location>
</feature>
<accession>A0A6J4SM47</accession>
<feature type="non-terminal residue" evidence="2">
    <location>
        <position position="1"/>
    </location>
</feature>
<sequence length="104" mass="11201">GEQDRVLRAYARGQPGQPDRPAGPRKRVREGWPRRGRGGGPETLPRFARGRGQRLPQARRGAGAPGSRGRGAGRVPGGRRQGREVRSLGDGGGPPLGARQRRRL</sequence>
<reference evidence="2" key="1">
    <citation type="submission" date="2020-02" db="EMBL/GenBank/DDBJ databases">
        <authorList>
            <person name="Meier V. D."/>
        </authorList>
    </citation>
    <scope>NUCLEOTIDE SEQUENCE</scope>
    <source>
        <strain evidence="2">AVDCRST_MAG25</strain>
    </source>
</reference>
<name>A0A6J4SM47_9ACTN</name>